<dbReference type="Proteomes" id="UP000095286">
    <property type="component" value="Unplaced"/>
</dbReference>
<protein>
    <submittedName>
        <fullName evidence="2">7TM_GPCR_Srx domain-containing protein</fullName>
    </submittedName>
</protein>
<name>A0AC35UAP6_9BILA</name>
<dbReference type="WBParaSite" id="RSKR_0000930850.1">
    <property type="protein sequence ID" value="RSKR_0000930850.1"/>
    <property type="gene ID" value="RSKR_0000930850"/>
</dbReference>
<reference evidence="2" key="1">
    <citation type="submission" date="2016-11" db="UniProtKB">
        <authorList>
            <consortium name="WormBaseParasite"/>
        </authorList>
    </citation>
    <scope>IDENTIFICATION</scope>
    <source>
        <strain evidence="2">KR3021</strain>
    </source>
</reference>
<accession>A0AC35UAP6</accession>
<organism evidence="1 2">
    <name type="scientific">Rhabditophanes sp. KR3021</name>
    <dbReference type="NCBI Taxonomy" id="114890"/>
    <lineage>
        <taxon>Eukaryota</taxon>
        <taxon>Metazoa</taxon>
        <taxon>Ecdysozoa</taxon>
        <taxon>Nematoda</taxon>
        <taxon>Chromadorea</taxon>
        <taxon>Rhabditida</taxon>
        <taxon>Tylenchina</taxon>
        <taxon>Panagrolaimomorpha</taxon>
        <taxon>Strongyloidoidea</taxon>
        <taxon>Alloionematidae</taxon>
        <taxon>Rhabditophanes</taxon>
    </lineage>
</organism>
<evidence type="ECO:0000313" key="1">
    <source>
        <dbReference type="Proteomes" id="UP000095286"/>
    </source>
</evidence>
<sequence>MLMSIVFFALAFGIVQIQYIPWVPKLTFRIIMAVCDVPIPLIYQCINIKNNSLSKLENVVDKSLTEQYTIRESVELIKRTLNLVRNLFWTQFIGSFFLIIAEAWIDISLNQLVRYSVGISRNYIACHVCLHFYLDCNPYVKFFKCIKRGNSIGDSNLQHTRTRTNDIVANEGDEYFRMVRALW</sequence>
<proteinExistence type="predicted"/>
<evidence type="ECO:0000313" key="2">
    <source>
        <dbReference type="WBParaSite" id="RSKR_0000930850.1"/>
    </source>
</evidence>